<protein>
    <recommendedName>
        <fullName evidence="2">Cyclin C-terminal domain-containing protein</fullName>
    </recommendedName>
</protein>
<reference evidence="3 4" key="1">
    <citation type="submission" date="2014-11" db="EMBL/GenBank/DDBJ databases">
        <authorList>
            <person name="Zhu J."/>
            <person name="Qi W."/>
            <person name="Song R."/>
        </authorList>
    </citation>
    <scope>NUCLEOTIDE SEQUENCE [LARGE SCALE GENOMIC DNA]</scope>
</reference>
<feature type="domain" description="Cyclin C-terminal" evidence="2">
    <location>
        <begin position="101"/>
        <end position="219"/>
    </location>
</feature>
<dbReference type="AlphaFoldDB" id="A0A0G4EE23"/>
<evidence type="ECO:0000259" key="2">
    <source>
        <dbReference type="Pfam" id="PF02984"/>
    </source>
</evidence>
<dbReference type="Proteomes" id="UP000041254">
    <property type="component" value="Unassembled WGS sequence"/>
</dbReference>
<dbReference type="InterPro" id="IPR004367">
    <property type="entry name" value="Cyclin_C-dom"/>
</dbReference>
<dbReference type="InterPro" id="IPR036915">
    <property type="entry name" value="Cyclin-like_sf"/>
</dbReference>
<evidence type="ECO:0000313" key="3">
    <source>
        <dbReference type="EMBL" id="CEL93584.1"/>
    </source>
</evidence>
<dbReference type="EMBL" id="CDMY01000179">
    <property type="protein sequence ID" value="CEL93584.1"/>
    <property type="molecule type" value="Genomic_DNA"/>
</dbReference>
<organism evidence="3 4">
    <name type="scientific">Vitrella brassicaformis (strain CCMP3155)</name>
    <dbReference type="NCBI Taxonomy" id="1169540"/>
    <lineage>
        <taxon>Eukaryota</taxon>
        <taxon>Sar</taxon>
        <taxon>Alveolata</taxon>
        <taxon>Colpodellida</taxon>
        <taxon>Vitrellaceae</taxon>
        <taxon>Vitrella</taxon>
    </lineage>
</organism>
<dbReference type="VEuPathDB" id="CryptoDB:Vbra_11292"/>
<dbReference type="PhylomeDB" id="A0A0G4EE23"/>
<feature type="compositionally biased region" description="Acidic residues" evidence="1">
    <location>
        <begin position="600"/>
        <end position="610"/>
    </location>
</feature>
<dbReference type="SUPFAM" id="SSF47954">
    <property type="entry name" value="Cyclin-like"/>
    <property type="match status" value="1"/>
</dbReference>
<dbReference type="Pfam" id="PF02984">
    <property type="entry name" value="Cyclin_C"/>
    <property type="match status" value="1"/>
</dbReference>
<dbReference type="Gene3D" id="1.10.472.10">
    <property type="entry name" value="Cyclin-like"/>
    <property type="match status" value="1"/>
</dbReference>
<keyword evidence="4" id="KW-1185">Reference proteome</keyword>
<name>A0A0G4EE23_VITBC</name>
<proteinExistence type="predicted"/>
<evidence type="ECO:0000256" key="1">
    <source>
        <dbReference type="SAM" id="MobiDB-lite"/>
    </source>
</evidence>
<feature type="compositionally biased region" description="Acidic residues" evidence="1">
    <location>
        <begin position="581"/>
        <end position="592"/>
    </location>
</feature>
<dbReference type="InParanoid" id="A0A0G4EE23"/>
<sequence>MKWPQQRAVLVDGMVKRAWRLACRDATLMRAVRLLDVCRADKLIDTNNAEQVANACVAACVERLEPHLLMDDMPDDPTHTQAQVVCRAAADSSVCGIECLEKLFTAAGMDTHGRLFSFAKYLMFLSICDIDLAGCDVPLLAATAVYITRKTNQKQIAGGIWSAALASQSSFSESVLESSMTTLRMQRLMWGDTQTTKGIVTDAVDEMFASPDRHGVASTHKHSQQEQQQQVVWSWCCGRPSADEQHPLAHLFAEDRYRIPDISTTVALRAASRDIRDAFSSDQLRSRLDHSLSRDGDGINTQQLQLVRFDPSLGMGDLLAAVWVAEEGGRWDETGEVLQLASQCGDCTLPLSLTADDINTHWSKTVYMALPRVLAQLMVVGRHVRFENGSRLRLFRRANGEVRGPIEPGFQLVFNPPLAAGHLYQRNRLEHDPPVRSRIYWDKFGGGWVVSHAIDFGADPSEYTEASVSSFAKGKIYDHFYKTHPINRTSIRSNSNSAARVRFLVLTDSSHKFVAWITIEVLGGWSTTAHMGDDNVRVRVDVWTTEEPVCASGAFKDRFPVTTRLARVALARVAPYVFDGQVDDDSDDDDDSDGHGGGWDDLDDDSDGEDSGECLQYRLWLLDARID</sequence>
<gene>
    <name evidence="3" type="ORF">Vbra_11292</name>
</gene>
<feature type="region of interest" description="Disordered" evidence="1">
    <location>
        <begin position="581"/>
        <end position="610"/>
    </location>
</feature>
<evidence type="ECO:0000313" key="4">
    <source>
        <dbReference type="Proteomes" id="UP000041254"/>
    </source>
</evidence>
<accession>A0A0G4EE23</accession>